<evidence type="ECO:0000313" key="1">
    <source>
        <dbReference type="EMBL" id="OSK94370.1"/>
    </source>
</evidence>
<dbReference type="RefSeq" id="WP_085452986.1">
    <property type="nucleotide sequence ID" value="NZ_ADIZ01000017.1"/>
</dbReference>
<protein>
    <submittedName>
        <fullName evidence="1">Uncharacterized protein</fullName>
    </submittedName>
</protein>
<evidence type="ECO:0000313" key="2">
    <source>
        <dbReference type="Proteomes" id="UP000193942"/>
    </source>
</evidence>
<dbReference type="AlphaFoldDB" id="A0A1X3J0Z9"/>
<dbReference type="Proteomes" id="UP000193942">
    <property type="component" value="Unassembled WGS sequence"/>
</dbReference>
<comment type="caution">
    <text evidence="1">The sequence shown here is derived from an EMBL/GenBank/DDBJ whole genome shotgun (WGS) entry which is preliminary data.</text>
</comment>
<dbReference type="EMBL" id="ADIZ01000017">
    <property type="protein sequence ID" value="OSK94370.1"/>
    <property type="molecule type" value="Genomic_DNA"/>
</dbReference>
<proteinExistence type="predicted"/>
<organism evidence="1 2">
    <name type="scientific">Escherichia coli TA447</name>
    <dbReference type="NCBI Taxonomy" id="656447"/>
    <lineage>
        <taxon>Bacteria</taxon>
        <taxon>Pseudomonadati</taxon>
        <taxon>Pseudomonadota</taxon>
        <taxon>Gammaproteobacteria</taxon>
        <taxon>Enterobacterales</taxon>
        <taxon>Enterobacteriaceae</taxon>
        <taxon>Escherichia</taxon>
    </lineage>
</organism>
<name>A0A1X3J0Z9_ECOLX</name>
<reference evidence="1 2" key="1">
    <citation type="submission" date="2010-04" db="EMBL/GenBank/DDBJ databases">
        <title>The Genome Sequence of Escherichia coli TA447.</title>
        <authorList>
            <consortium name="The Broad Institute Genome Sequencing Platform"/>
            <consortium name="The Broad Institute Genome Sequencing Center for Infectious Disease"/>
            <person name="Feldgarden M."/>
            <person name="Gordon D.M."/>
            <person name="Johnson J.R."/>
            <person name="Johnston B.D."/>
            <person name="Young S."/>
            <person name="Zeng Q."/>
            <person name="Koehrsen M."/>
            <person name="Alvarado L."/>
            <person name="Berlin A.M."/>
            <person name="Borenstein D."/>
            <person name="Chapman S.B."/>
            <person name="Chen Z."/>
            <person name="Engels R."/>
            <person name="Freedman E."/>
            <person name="Gellesch M."/>
            <person name="Goldberg J."/>
            <person name="Griggs A."/>
            <person name="Gujja S."/>
            <person name="Heilman E.R."/>
            <person name="Heiman D.I."/>
            <person name="Hepburn T.A."/>
            <person name="Howarth C."/>
            <person name="Jen D."/>
            <person name="Larson L."/>
            <person name="Mehta T."/>
            <person name="Park D."/>
            <person name="Pearson M."/>
            <person name="Richards J."/>
            <person name="Roberts A."/>
            <person name="Saif S."/>
            <person name="Shea T.D."/>
            <person name="Shenoy N."/>
            <person name="Sisk P."/>
            <person name="Stolte C."/>
            <person name="Sykes S.N."/>
            <person name="Walk T."/>
            <person name="White J."/>
            <person name="Yandava C."/>
            <person name="Haas B."/>
            <person name="Henn M.R."/>
            <person name="Nusbaum C."/>
            <person name="Birren B."/>
        </authorList>
    </citation>
    <scope>NUCLEOTIDE SEQUENCE [LARGE SCALE GENOMIC DNA]</scope>
    <source>
        <strain evidence="1 2">TA447</strain>
    </source>
</reference>
<gene>
    <name evidence="1" type="ORF">ECXG_03235</name>
</gene>
<accession>A0A1X3J0Z9</accession>
<sequence>MKEKLTIDQKIEIAKIASDFVIAGMNTDKQPACLAGSDQNVKSERELLKHIYQLLEAMITD</sequence>